<reference evidence="1" key="2">
    <citation type="submission" date="2021-08" db="EMBL/GenBank/DDBJ databases">
        <authorList>
            <person name="Tani A."/>
            <person name="Ola A."/>
            <person name="Ogura Y."/>
            <person name="Katsura K."/>
            <person name="Hayashi T."/>
        </authorList>
    </citation>
    <scope>NUCLEOTIDE SEQUENCE</scope>
    <source>
        <strain evidence="1">DSM 17168</strain>
    </source>
</reference>
<evidence type="ECO:0008006" key="3">
    <source>
        <dbReference type="Google" id="ProtNLM"/>
    </source>
</evidence>
<name>A0ABQ4SFC8_9HYPH</name>
<dbReference type="Proteomes" id="UP001055153">
    <property type="component" value="Unassembled WGS sequence"/>
</dbReference>
<comment type="caution">
    <text evidence="1">The sequence shown here is derived from an EMBL/GenBank/DDBJ whole genome shotgun (WGS) entry which is preliminary data.</text>
</comment>
<dbReference type="NCBIfam" id="TIGR04076">
    <property type="entry name" value="TIGR04076 family protein"/>
    <property type="match status" value="1"/>
</dbReference>
<dbReference type="RefSeq" id="WP_238235399.1">
    <property type="nucleotide sequence ID" value="NZ_BPQQ01000027.1"/>
</dbReference>
<dbReference type="InterPro" id="IPR023811">
    <property type="entry name" value="CHP04076"/>
</dbReference>
<evidence type="ECO:0000313" key="2">
    <source>
        <dbReference type="Proteomes" id="UP001055153"/>
    </source>
</evidence>
<dbReference type="EMBL" id="BPQQ01000027">
    <property type="protein sequence ID" value="GJE00513.1"/>
    <property type="molecule type" value="Genomic_DNA"/>
</dbReference>
<organism evidence="1 2">
    <name type="scientific">Methylobacterium isbiliense</name>
    <dbReference type="NCBI Taxonomy" id="315478"/>
    <lineage>
        <taxon>Bacteria</taxon>
        <taxon>Pseudomonadati</taxon>
        <taxon>Pseudomonadota</taxon>
        <taxon>Alphaproteobacteria</taxon>
        <taxon>Hyphomicrobiales</taxon>
        <taxon>Methylobacteriaceae</taxon>
        <taxon>Methylobacterium</taxon>
    </lineage>
</organism>
<protein>
    <recommendedName>
        <fullName evidence="3">TIGR04076 family protein</fullName>
    </recommendedName>
</protein>
<proteinExistence type="predicted"/>
<gene>
    <name evidence="1" type="ORF">GMJLKIPL_2435</name>
</gene>
<keyword evidence="2" id="KW-1185">Reference proteome</keyword>
<reference evidence="1" key="1">
    <citation type="journal article" date="2021" name="Front. Microbiol.">
        <title>Comprehensive Comparative Genomics and Phenotyping of Methylobacterium Species.</title>
        <authorList>
            <person name="Alessa O."/>
            <person name="Ogura Y."/>
            <person name="Fujitani Y."/>
            <person name="Takami H."/>
            <person name="Hayashi T."/>
            <person name="Sahin N."/>
            <person name="Tani A."/>
        </authorList>
    </citation>
    <scope>NUCLEOTIDE SEQUENCE</scope>
    <source>
        <strain evidence="1">DSM 17168</strain>
    </source>
</reference>
<accession>A0ABQ4SFC8</accession>
<evidence type="ECO:0000313" key="1">
    <source>
        <dbReference type="EMBL" id="GJE00513.1"/>
    </source>
</evidence>
<sequence length="115" mass="12058">MNRERGHPVRATVTCIKGTCNAGHKVGDVLEVSARNTAGMCGYLYHAAHPAILMLQFGGSVPWGAADVVELQCPDTLNLLTVELRRVSEEAPAEARPAPAVRLGRVVAKVGGGDG</sequence>